<dbReference type="InterPro" id="IPR052164">
    <property type="entry name" value="Anthracycline_SecMetBiosynth"/>
</dbReference>
<evidence type="ECO:0000313" key="2">
    <source>
        <dbReference type="EMBL" id="KAA5612574.1"/>
    </source>
</evidence>
<evidence type="ECO:0000259" key="1">
    <source>
        <dbReference type="PROSITE" id="PS51819"/>
    </source>
</evidence>
<reference evidence="2 3" key="1">
    <citation type="submission" date="2019-09" db="EMBL/GenBank/DDBJ databases">
        <title>Genome sequence of Rhodovastum atsumiense, a diverse member of the Acetobacteraceae family of non-sulfur purple photosynthetic bacteria.</title>
        <authorList>
            <person name="Meyer T."/>
            <person name="Kyndt J."/>
        </authorList>
    </citation>
    <scope>NUCLEOTIDE SEQUENCE [LARGE SCALE GENOMIC DNA]</scope>
    <source>
        <strain evidence="2 3">DSM 21279</strain>
    </source>
</reference>
<proteinExistence type="predicted"/>
<dbReference type="InterPro" id="IPR004360">
    <property type="entry name" value="Glyas_Fos-R_dOase_dom"/>
</dbReference>
<name>A0A5M6IW70_9PROT</name>
<dbReference type="Proteomes" id="UP000325255">
    <property type="component" value="Unassembled WGS sequence"/>
</dbReference>
<feature type="domain" description="VOC" evidence="1">
    <location>
        <begin position="5"/>
        <end position="121"/>
    </location>
</feature>
<evidence type="ECO:0000313" key="3">
    <source>
        <dbReference type="Proteomes" id="UP000325255"/>
    </source>
</evidence>
<comment type="caution">
    <text evidence="2">The sequence shown here is derived from an EMBL/GenBank/DDBJ whole genome shotgun (WGS) entry which is preliminary data.</text>
</comment>
<dbReference type="EMBL" id="VWPK01000011">
    <property type="protein sequence ID" value="KAA5612574.1"/>
    <property type="molecule type" value="Genomic_DNA"/>
</dbReference>
<dbReference type="InterPro" id="IPR029068">
    <property type="entry name" value="Glyas_Bleomycin-R_OHBP_Dase"/>
</dbReference>
<dbReference type="AlphaFoldDB" id="A0A5M6IW70"/>
<sequence>MRPGIFVWNELLTPDVEAAKQFYATLAGWSFRGTPCAEGTYWVAELEGKPVAGIMTMPRDLPPHVPPHWFQYLQVDDVDASLEQVTQSGGTILRPPFDVPDVGRIGFITDSTGAALGLMAPLARP</sequence>
<dbReference type="InterPro" id="IPR037523">
    <property type="entry name" value="VOC_core"/>
</dbReference>
<dbReference type="SUPFAM" id="SSF54593">
    <property type="entry name" value="Glyoxalase/Bleomycin resistance protein/Dihydroxybiphenyl dioxygenase"/>
    <property type="match status" value="1"/>
</dbReference>
<dbReference type="CDD" id="cd07247">
    <property type="entry name" value="SgaA_N_like"/>
    <property type="match status" value="1"/>
</dbReference>
<dbReference type="OrthoDB" id="9793039at2"/>
<gene>
    <name evidence="2" type="ORF">F1189_08955</name>
</gene>
<protein>
    <submittedName>
        <fullName evidence="2">VOC family protein</fullName>
    </submittedName>
</protein>
<dbReference type="PROSITE" id="PS51819">
    <property type="entry name" value="VOC"/>
    <property type="match status" value="1"/>
</dbReference>
<dbReference type="PANTHER" id="PTHR33993">
    <property type="entry name" value="GLYOXALASE-RELATED"/>
    <property type="match status" value="1"/>
</dbReference>
<dbReference type="RefSeq" id="WP_150040389.1">
    <property type="nucleotide sequence ID" value="NZ_OW485601.1"/>
</dbReference>
<dbReference type="PANTHER" id="PTHR33993:SF14">
    <property type="entry name" value="GB|AAF24581.1"/>
    <property type="match status" value="1"/>
</dbReference>
<dbReference type="Gene3D" id="3.10.180.10">
    <property type="entry name" value="2,3-Dihydroxybiphenyl 1,2-Dioxygenase, domain 1"/>
    <property type="match status" value="1"/>
</dbReference>
<organism evidence="2 3">
    <name type="scientific">Rhodovastum atsumiense</name>
    <dbReference type="NCBI Taxonomy" id="504468"/>
    <lineage>
        <taxon>Bacteria</taxon>
        <taxon>Pseudomonadati</taxon>
        <taxon>Pseudomonadota</taxon>
        <taxon>Alphaproteobacteria</taxon>
        <taxon>Acetobacterales</taxon>
        <taxon>Acetobacteraceae</taxon>
        <taxon>Rhodovastum</taxon>
    </lineage>
</organism>
<dbReference type="Pfam" id="PF00903">
    <property type="entry name" value="Glyoxalase"/>
    <property type="match status" value="1"/>
</dbReference>
<accession>A0A5M6IW70</accession>
<keyword evidence="3" id="KW-1185">Reference proteome</keyword>